<feature type="non-terminal residue" evidence="1">
    <location>
        <position position="148"/>
    </location>
</feature>
<reference evidence="1 2" key="1">
    <citation type="journal article" date="2014" name="PLoS Genet.">
        <title>Analysis of the Phlebiopsis gigantea genome, transcriptome and secretome provides insight into its pioneer colonization strategies of wood.</title>
        <authorList>
            <person name="Hori C."/>
            <person name="Ishida T."/>
            <person name="Igarashi K."/>
            <person name="Samejima M."/>
            <person name="Suzuki H."/>
            <person name="Master E."/>
            <person name="Ferreira P."/>
            <person name="Ruiz-Duenas F.J."/>
            <person name="Held B."/>
            <person name="Canessa P."/>
            <person name="Larrondo L.F."/>
            <person name="Schmoll M."/>
            <person name="Druzhinina I.S."/>
            <person name="Kubicek C.P."/>
            <person name="Gaskell J.A."/>
            <person name="Kersten P."/>
            <person name="St John F."/>
            <person name="Glasner J."/>
            <person name="Sabat G."/>
            <person name="Splinter BonDurant S."/>
            <person name="Syed K."/>
            <person name="Yadav J."/>
            <person name="Mgbeahuruike A.C."/>
            <person name="Kovalchuk A."/>
            <person name="Asiegbu F.O."/>
            <person name="Lackner G."/>
            <person name="Hoffmeister D."/>
            <person name="Rencoret J."/>
            <person name="Gutierrez A."/>
            <person name="Sun H."/>
            <person name="Lindquist E."/>
            <person name="Barry K."/>
            <person name="Riley R."/>
            <person name="Grigoriev I.V."/>
            <person name="Henrissat B."/>
            <person name="Kues U."/>
            <person name="Berka R.M."/>
            <person name="Martinez A.T."/>
            <person name="Covert S.F."/>
            <person name="Blanchette R.A."/>
            <person name="Cullen D."/>
        </authorList>
    </citation>
    <scope>NUCLEOTIDE SEQUENCE [LARGE SCALE GENOMIC DNA]</scope>
    <source>
        <strain evidence="1 2">11061_1 CR5-6</strain>
    </source>
</reference>
<dbReference type="OrthoDB" id="3197787at2759"/>
<gene>
    <name evidence="1" type="ORF">PHLGIDRAFT_58452</name>
</gene>
<feature type="non-terminal residue" evidence="1">
    <location>
        <position position="1"/>
    </location>
</feature>
<name>A0A0C3PTL8_PHLG1</name>
<keyword evidence="2" id="KW-1185">Reference proteome</keyword>
<dbReference type="HOGENOM" id="CLU_111203_0_0_1"/>
<sequence length="148" mass="16398">GVHPSELVGKVLTSIRASKSHPTVTLHFADRSAFQIRVDGYSPTHPGVPKTIETSPELASLLSADGHAEVGHTVAKAAVINMTDKAFERGDRNSNWDQRHAGVAFKFQHEERWHCVWAALEEFDDAGQCTFKSFNDVYLEQLATPRSQ</sequence>
<protein>
    <submittedName>
        <fullName evidence="1">Uncharacterized protein</fullName>
    </submittedName>
</protein>
<evidence type="ECO:0000313" key="1">
    <source>
        <dbReference type="EMBL" id="KIP10888.1"/>
    </source>
</evidence>
<evidence type="ECO:0000313" key="2">
    <source>
        <dbReference type="Proteomes" id="UP000053257"/>
    </source>
</evidence>
<dbReference type="EMBL" id="KN840450">
    <property type="protein sequence ID" value="KIP10888.1"/>
    <property type="molecule type" value="Genomic_DNA"/>
</dbReference>
<dbReference type="Proteomes" id="UP000053257">
    <property type="component" value="Unassembled WGS sequence"/>
</dbReference>
<proteinExistence type="predicted"/>
<accession>A0A0C3PTL8</accession>
<dbReference type="AlphaFoldDB" id="A0A0C3PTL8"/>
<organism evidence="1 2">
    <name type="scientific">Phlebiopsis gigantea (strain 11061_1 CR5-6)</name>
    <name type="common">White-rot fungus</name>
    <name type="synonym">Peniophora gigantea</name>
    <dbReference type="NCBI Taxonomy" id="745531"/>
    <lineage>
        <taxon>Eukaryota</taxon>
        <taxon>Fungi</taxon>
        <taxon>Dikarya</taxon>
        <taxon>Basidiomycota</taxon>
        <taxon>Agaricomycotina</taxon>
        <taxon>Agaricomycetes</taxon>
        <taxon>Polyporales</taxon>
        <taxon>Phanerochaetaceae</taxon>
        <taxon>Phlebiopsis</taxon>
    </lineage>
</organism>